<feature type="transmembrane region" description="Helical" evidence="1">
    <location>
        <begin position="314"/>
        <end position="347"/>
    </location>
</feature>
<reference evidence="2" key="1">
    <citation type="journal article" date="2015" name="Nature">
        <title>Complex archaea that bridge the gap between prokaryotes and eukaryotes.</title>
        <authorList>
            <person name="Spang A."/>
            <person name="Saw J.H."/>
            <person name="Jorgensen S.L."/>
            <person name="Zaremba-Niedzwiedzka K."/>
            <person name="Martijn J."/>
            <person name="Lind A.E."/>
            <person name="van Eijk R."/>
            <person name="Schleper C."/>
            <person name="Guy L."/>
            <person name="Ettema T.J."/>
        </authorList>
    </citation>
    <scope>NUCLEOTIDE SEQUENCE</scope>
</reference>
<accession>A0A0F9KWB1</accession>
<keyword evidence="1" id="KW-1133">Transmembrane helix</keyword>
<dbReference type="AlphaFoldDB" id="A0A0F9KWB1"/>
<feature type="transmembrane region" description="Helical" evidence="1">
    <location>
        <begin position="199"/>
        <end position="219"/>
    </location>
</feature>
<gene>
    <name evidence="2" type="ORF">LCGC14_1653970</name>
</gene>
<sequence length="364" mass="38104">MFAAAVACLTFAVVTAFHPGFLAPAETVRWIVITAGAPLLWCFAPSPRIDPAIRRCGLAFLAWAALTLVWTPAFLDGVEAMVHWLALGAVFALGAALARLDGVLIAIALGAAVNGFVAFSQSFVNVPPIGLLANRNLLAEIGLFGTLAALCLARRWWPLLLLPLTVTALVAATWPPIHKTVIVGAGMAVLALAIRGRRYVLAGFGGLAVAAAVMAVAWTTGRMTSLTYRIAVWQDTISGLTPWGRGVGSFAVVFQGLSDETQGDLLTSTRLVAVAYNDLLTTALETGLAALLLAGIAAVALWRGIVHDGDRAAYLVFAAWLGLGLVNYPLHAPASAFIGALVAGYLCRDRDRLCDRTVGGGEPP</sequence>
<feature type="transmembrane region" description="Helical" evidence="1">
    <location>
        <begin position="81"/>
        <end position="98"/>
    </location>
</feature>
<feature type="transmembrane region" description="Helical" evidence="1">
    <location>
        <begin position="56"/>
        <end position="75"/>
    </location>
</feature>
<feature type="transmembrane region" description="Helical" evidence="1">
    <location>
        <begin position="160"/>
        <end position="193"/>
    </location>
</feature>
<keyword evidence="1" id="KW-0472">Membrane</keyword>
<dbReference type="EMBL" id="LAZR01013950">
    <property type="protein sequence ID" value="KKM19600.1"/>
    <property type="molecule type" value="Genomic_DNA"/>
</dbReference>
<feature type="transmembrane region" description="Helical" evidence="1">
    <location>
        <begin position="103"/>
        <end position="124"/>
    </location>
</feature>
<organism evidence="2">
    <name type="scientific">marine sediment metagenome</name>
    <dbReference type="NCBI Taxonomy" id="412755"/>
    <lineage>
        <taxon>unclassified sequences</taxon>
        <taxon>metagenomes</taxon>
        <taxon>ecological metagenomes</taxon>
    </lineage>
</organism>
<evidence type="ECO:0008006" key="3">
    <source>
        <dbReference type="Google" id="ProtNLM"/>
    </source>
</evidence>
<evidence type="ECO:0000313" key="2">
    <source>
        <dbReference type="EMBL" id="KKM19600.1"/>
    </source>
</evidence>
<protein>
    <recommendedName>
        <fullName evidence="3">O-antigen ligase domain-containing protein</fullName>
    </recommendedName>
</protein>
<feature type="transmembrane region" description="Helical" evidence="1">
    <location>
        <begin position="27"/>
        <end position="44"/>
    </location>
</feature>
<keyword evidence="1" id="KW-0812">Transmembrane</keyword>
<feature type="transmembrane region" description="Helical" evidence="1">
    <location>
        <begin position="279"/>
        <end position="302"/>
    </location>
</feature>
<proteinExistence type="predicted"/>
<name>A0A0F9KWB1_9ZZZZ</name>
<comment type="caution">
    <text evidence="2">The sequence shown here is derived from an EMBL/GenBank/DDBJ whole genome shotgun (WGS) entry which is preliminary data.</text>
</comment>
<evidence type="ECO:0000256" key="1">
    <source>
        <dbReference type="SAM" id="Phobius"/>
    </source>
</evidence>